<evidence type="ECO:0000256" key="1">
    <source>
        <dbReference type="SAM" id="Phobius"/>
    </source>
</evidence>
<keyword evidence="1" id="KW-0472">Membrane</keyword>
<evidence type="ECO:0000313" key="3">
    <source>
        <dbReference type="Proteomes" id="UP000194546"/>
    </source>
</evidence>
<dbReference type="Proteomes" id="UP000194546">
    <property type="component" value="Unassembled WGS sequence"/>
</dbReference>
<evidence type="ECO:0000313" key="2">
    <source>
        <dbReference type="EMBL" id="OTP68676.1"/>
    </source>
</evidence>
<keyword evidence="1" id="KW-0812">Transmembrane</keyword>
<organism evidence="2 3">
    <name type="scientific">Caballeronia sordidicola</name>
    <name type="common">Burkholderia sordidicola</name>
    <dbReference type="NCBI Taxonomy" id="196367"/>
    <lineage>
        <taxon>Bacteria</taxon>
        <taxon>Pseudomonadati</taxon>
        <taxon>Pseudomonadota</taxon>
        <taxon>Betaproteobacteria</taxon>
        <taxon>Burkholderiales</taxon>
        <taxon>Burkholderiaceae</taxon>
        <taxon>Caballeronia</taxon>
    </lineage>
</organism>
<proteinExistence type="predicted"/>
<dbReference type="EMBL" id="NBTY01000169">
    <property type="protein sequence ID" value="OTP68676.1"/>
    <property type="molecule type" value="Genomic_DNA"/>
</dbReference>
<protein>
    <submittedName>
        <fullName evidence="2">Uncharacterized protein</fullName>
    </submittedName>
</protein>
<sequence>MKSLSASIKMIRIFATWDKGTKLAEAFLAGMRFEHAAAPAMMFSGNMCYTCFLFYRR</sequence>
<comment type="caution">
    <text evidence="2">The sequence shown here is derived from an EMBL/GenBank/DDBJ whole genome shotgun (WGS) entry which is preliminary data.</text>
</comment>
<name>A0A242MBK3_CABSO</name>
<reference evidence="2 3" key="1">
    <citation type="submission" date="2017-03" db="EMBL/GenBank/DDBJ databases">
        <title>Genome analysis of strain PAMC 26510.</title>
        <authorList>
            <person name="Oh H.-M."/>
            <person name="Yang J.-A."/>
        </authorList>
    </citation>
    <scope>NUCLEOTIDE SEQUENCE [LARGE SCALE GENOMIC DNA]</scope>
    <source>
        <strain evidence="2 3">PAMC 26510</strain>
    </source>
</reference>
<keyword evidence="1" id="KW-1133">Transmembrane helix</keyword>
<dbReference type="AlphaFoldDB" id="A0A242MBK3"/>
<accession>A0A242MBK3</accession>
<feature type="transmembrane region" description="Helical" evidence="1">
    <location>
        <begin position="36"/>
        <end position="55"/>
    </location>
</feature>
<gene>
    <name evidence="2" type="ORF">PAMC26510_28890</name>
</gene>